<dbReference type="AlphaFoldDB" id="A0A7J6QNI9"/>
<accession>A0A7J6QNI9</accession>
<evidence type="ECO:0000313" key="3">
    <source>
        <dbReference type="EMBL" id="KAF4710631.1"/>
    </source>
</evidence>
<name>A0A7J6QNI9_PEROL</name>
<proteinExistence type="predicted"/>
<dbReference type="EMBL" id="JABANM010028393">
    <property type="protein sequence ID" value="KAF4709782.1"/>
    <property type="molecule type" value="Genomic_DNA"/>
</dbReference>
<evidence type="ECO:0000256" key="1">
    <source>
        <dbReference type="SAM" id="MobiDB-lite"/>
    </source>
</evidence>
<protein>
    <submittedName>
        <fullName evidence="2">Uncharacterized protein</fullName>
    </submittedName>
</protein>
<dbReference type="Proteomes" id="UP000553632">
    <property type="component" value="Unassembled WGS sequence"/>
</dbReference>
<comment type="caution">
    <text evidence="2">The sequence shown here is derived from an EMBL/GenBank/DDBJ whole genome shotgun (WGS) entry which is preliminary data.</text>
</comment>
<dbReference type="OMA" id="LATHKLW"/>
<organism evidence="2 5">
    <name type="scientific">Perkinsus olseni</name>
    <name type="common">Perkinsus atlanticus</name>
    <dbReference type="NCBI Taxonomy" id="32597"/>
    <lineage>
        <taxon>Eukaryota</taxon>
        <taxon>Sar</taxon>
        <taxon>Alveolata</taxon>
        <taxon>Perkinsozoa</taxon>
        <taxon>Perkinsea</taxon>
        <taxon>Perkinsida</taxon>
        <taxon>Perkinsidae</taxon>
        <taxon>Perkinsus</taxon>
    </lineage>
</organism>
<evidence type="ECO:0000313" key="4">
    <source>
        <dbReference type="Proteomes" id="UP000553632"/>
    </source>
</evidence>
<evidence type="ECO:0000313" key="5">
    <source>
        <dbReference type="Proteomes" id="UP000574390"/>
    </source>
</evidence>
<reference evidence="4 5" key="1">
    <citation type="submission" date="2020-04" db="EMBL/GenBank/DDBJ databases">
        <title>Perkinsus olseni comparative genomics.</title>
        <authorList>
            <person name="Bogema D.R."/>
        </authorList>
    </citation>
    <scope>NUCLEOTIDE SEQUENCE [LARGE SCALE GENOMIC DNA]</scope>
    <source>
        <strain evidence="2">ATCC PRA-205</strain>
        <strain evidence="3 4">ATCC PRA-207</strain>
    </source>
</reference>
<dbReference type="Proteomes" id="UP000574390">
    <property type="component" value="Unassembled WGS sequence"/>
</dbReference>
<evidence type="ECO:0000313" key="2">
    <source>
        <dbReference type="EMBL" id="KAF4709782.1"/>
    </source>
</evidence>
<keyword evidence="4" id="KW-1185">Reference proteome</keyword>
<dbReference type="EMBL" id="JABANO010031204">
    <property type="protein sequence ID" value="KAF4710631.1"/>
    <property type="molecule type" value="Genomic_DNA"/>
</dbReference>
<sequence length="351" mass="37708">NATAVSHNVLRPLCSDDDTYNFMLGACIAATASTLNDLYLLGEPMLTRIFGTDNPDCPPPIKLATHKLWSTTAATCGSADHAHESSSPDIMNATNLPRATAAALDLPTLLTKLTTDSHPKSKKVPVALSTLLGGRTTLTHLTPTLHPPCSIIGDLLATDGADRLRLALSYNVRSFLSDTDKTNTYPDGGLKINILNHALLRWASTLHLACNVSLGCLISHCDAVLAIIGTSVHGKTATSAVAEKYHHLMLGEATSLLSSTSSELDVCTFLARSNSNIVGNAALATSSTSTPPSNRKRTDRTDSWSPSWGRYQSSWYPQRWPKWHPKSDKPDSDNSSSHSSAQQPNKKQKTD</sequence>
<gene>
    <name evidence="2" type="ORF">FOZ62_022927</name>
    <name evidence="3" type="ORF">FOZ63_024011</name>
</gene>
<feature type="region of interest" description="Disordered" evidence="1">
    <location>
        <begin position="282"/>
        <end position="351"/>
    </location>
</feature>
<feature type="non-terminal residue" evidence="2">
    <location>
        <position position="1"/>
    </location>
</feature>
<feature type="compositionally biased region" description="Polar residues" evidence="1">
    <location>
        <begin position="303"/>
        <end position="316"/>
    </location>
</feature>
<feature type="compositionally biased region" description="Low complexity" evidence="1">
    <location>
        <begin position="333"/>
        <end position="345"/>
    </location>
</feature>